<organism evidence="1 2">
    <name type="scientific">Eleginops maclovinus</name>
    <name type="common">Patagonian blennie</name>
    <name type="synonym">Eleginus maclovinus</name>
    <dbReference type="NCBI Taxonomy" id="56733"/>
    <lineage>
        <taxon>Eukaryota</taxon>
        <taxon>Metazoa</taxon>
        <taxon>Chordata</taxon>
        <taxon>Craniata</taxon>
        <taxon>Vertebrata</taxon>
        <taxon>Euteleostomi</taxon>
        <taxon>Actinopterygii</taxon>
        <taxon>Neopterygii</taxon>
        <taxon>Teleostei</taxon>
        <taxon>Neoteleostei</taxon>
        <taxon>Acanthomorphata</taxon>
        <taxon>Eupercaria</taxon>
        <taxon>Perciformes</taxon>
        <taxon>Notothenioidei</taxon>
        <taxon>Eleginopidae</taxon>
        <taxon>Eleginops</taxon>
    </lineage>
</organism>
<proteinExistence type="predicted"/>
<accession>A0AAN7X2P1</accession>
<keyword evidence="2" id="KW-1185">Reference proteome</keyword>
<sequence length="70" mass="7178">MVSEGSERGGVGAAGGRRGCIVNQAALPKVGTCKSGEGRVGTRPNESSTALYKYSRAGSTRLQLLVAKQP</sequence>
<reference evidence="1 2" key="1">
    <citation type="journal article" date="2023" name="Genes (Basel)">
        <title>Chromosome-Level Genome Assembly and Circadian Gene Repertoire of the Patagonia Blennie Eleginops maclovinus-The Closest Ancestral Proxy of Antarctic Cryonotothenioids.</title>
        <authorList>
            <person name="Cheng C.C."/>
            <person name="Rivera-Colon A.G."/>
            <person name="Minhas B.F."/>
            <person name="Wilson L."/>
            <person name="Rayamajhi N."/>
            <person name="Vargas-Chacoff L."/>
            <person name="Catchen J.M."/>
        </authorList>
    </citation>
    <scope>NUCLEOTIDE SEQUENCE [LARGE SCALE GENOMIC DNA]</scope>
    <source>
        <strain evidence="1">JMC-PN-2008</strain>
    </source>
</reference>
<evidence type="ECO:0000313" key="1">
    <source>
        <dbReference type="EMBL" id="KAK5852169.1"/>
    </source>
</evidence>
<protein>
    <submittedName>
        <fullName evidence="1">Uncharacterized protein</fullName>
    </submittedName>
</protein>
<dbReference type="AlphaFoldDB" id="A0AAN7X2P1"/>
<reference evidence="1 2" key="2">
    <citation type="journal article" date="2023" name="Mol. Biol. Evol.">
        <title>Genomics of Secondarily Temperate Adaptation in the Only Non-Antarctic Icefish.</title>
        <authorList>
            <person name="Rivera-Colon A.G."/>
            <person name="Rayamajhi N."/>
            <person name="Minhas B.F."/>
            <person name="Madrigal G."/>
            <person name="Bilyk K.T."/>
            <person name="Yoon V."/>
            <person name="Hune M."/>
            <person name="Gregory S."/>
            <person name="Cheng C.H.C."/>
            <person name="Catchen J.M."/>
        </authorList>
    </citation>
    <scope>NUCLEOTIDE SEQUENCE [LARGE SCALE GENOMIC DNA]</scope>
    <source>
        <strain evidence="1">JMC-PN-2008</strain>
    </source>
</reference>
<evidence type="ECO:0000313" key="2">
    <source>
        <dbReference type="Proteomes" id="UP001346869"/>
    </source>
</evidence>
<dbReference type="EMBL" id="JAUZQC010000021">
    <property type="protein sequence ID" value="KAK5852169.1"/>
    <property type="molecule type" value="Genomic_DNA"/>
</dbReference>
<gene>
    <name evidence="1" type="ORF">PBY51_023661</name>
</gene>
<dbReference type="Proteomes" id="UP001346869">
    <property type="component" value="Unassembled WGS sequence"/>
</dbReference>
<name>A0AAN7X2P1_ELEMC</name>
<comment type="caution">
    <text evidence="1">The sequence shown here is derived from an EMBL/GenBank/DDBJ whole genome shotgun (WGS) entry which is preliminary data.</text>
</comment>